<evidence type="ECO:0000259" key="2">
    <source>
        <dbReference type="Pfam" id="PF08305"/>
    </source>
</evidence>
<keyword evidence="1" id="KW-1133">Transmembrane helix</keyword>
<dbReference type="Pfam" id="PF08305">
    <property type="entry name" value="NPCBM"/>
    <property type="match status" value="1"/>
</dbReference>
<keyword evidence="1" id="KW-0812">Transmembrane</keyword>
<dbReference type="InterPro" id="IPR013222">
    <property type="entry name" value="Glyco_hyd_98_carb-bd"/>
</dbReference>
<dbReference type="InterPro" id="IPR008979">
    <property type="entry name" value="Galactose-bd-like_sf"/>
</dbReference>
<evidence type="ECO:0000313" key="3">
    <source>
        <dbReference type="EMBL" id="GIH81181.1"/>
    </source>
</evidence>
<keyword evidence="4" id="KW-1185">Reference proteome</keyword>
<dbReference type="SUPFAM" id="SSF49785">
    <property type="entry name" value="Galactose-binding domain-like"/>
    <property type="match status" value="1"/>
</dbReference>
<dbReference type="RefSeq" id="WP_203895585.1">
    <property type="nucleotide sequence ID" value="NZ_BOOH01000070.1"/>
</dbReference>
<protein>
    <recommendedName>
        <fullName evidence="2">Glycosyl hydrolase family 98 putative carbohydrate-binding module domain-containing protein</fullName>
    </recommendedName>
</protein>
<gene>
    <name evidence="3" type="ORF">Plo01_76100</name>
</gene>
<feature type="domain" description="Glycosyl hydrolase family 98 putative carbohydrate-binding module" evidence="2">
    <location>
        <begin position="134"/>
        <end position="201"/>
    </location>
</feature>
<dbReference type="InterPro" id="IPR038637">
    <property type="entry name" value="NPCBM_sf"/>
</dbReference>
<comment type="caution">
    <text evidence="3">The sequence shown here is derived from an EMBL/GenBank/DDBJ whole genome shotgun (WGS) entry which is preliminary data.</text>
</comment>
<dbReference type="AlphaFoldDB" id="A0A8J3WAV1"/>
<evidence type="ECO:0000313" key="4">
    <source>
        <dbReference type="Proteomes" id="UP000616724"/>
    </source>
</evidence>
<proteinExistence type="predicted"/>
<reference evidence="3 4" key="1">
    <citation type="submission" date="2021-01" db="EMBL/GenBank/DDBJ databases">
        <title>Whole genome shotgun sequence of Planobispora longispora NBRC 13918.</title>
        <authorList>
            <person name="Komaki H."/>
            <person name="Tamura T."/>
        </authorList>
    </citation>
    <scope>NUCLEOTIDE SEQUENCE [LARGE SCALE GENOMIC DNA]</scope>
    <source>
        <strain evidence="3 4">NBRC 13918</strain>
    </source>
</reference>
<evidence type="ECO:0000256" key="1">
    <source>
        <dbReference type="SAM" id="Phobius"/>
    </source>
</evidence>
<accession>A0A8J3WAV1</accession>
<dbReference type="Gene3D" id="2.60.120.1060">
    <property type="entry name" value="NPCBM/NEW2 domain"/>
    <property type="match status" value="1"/>
</dbReference>
<organism evidence="3 4">
    <name type="scientific">Planobispora longispora</name>
    <dbReference type="NCBI Taxonomy" id="28887"/>
    <lineage>
        <taxon>Bacteria</taxon>
        <taxon>Bacillati</taxon>
        <taxon>Actinomycetota</taxon>
        <taxon>Actinomycetes</taxon>
        <taxon>Streptosporangiales</taxon>
        <taxon>Streptosporangiaceae</taxon>
        <taxon>Planobispora</taxon>
    </lineage>
</organism>
<sequence length="226" mass="24336">MTVSSGGSGNRGAWHDPKSVAFWTIVGSVAGSLSLIVAIVVALQGPDKASPDSPPVPYNTPTEVKESNFLNTPTIKDSPIPAKEEKSAPLKIYLADMEPLGNYFDTWSKRISAEMNGREYPNSVEALCPPYGDRLEYNLGRKYKKLSGIIGVGDNEDSNALAAITVYGDDRVLKNVSASVGKSTSINIDIRNVLRLSISCDPRWIDSKRGGFSAISFSLGDAYLSM</sequence>
<name>A0A8J3WAV1_9ACTN</name>
<dbReference type="EMBL" id="BOOH01000070">
    <property type="protein sequence ID" value="GIH81181.1"/>
    <property type="molecule type" value="Genomic_DNA"/>
</dbReference>
<keyword evidence="1" id="KW-0472">Membrane</keyword>
<feature type="transmembrane region" description="Helical" evidence="1">
    <location>
        <begin position="20"/>
        <end position="43"/>
    </location>
</feature>
<dbReference type="Proteomes" id="UP000616724">
    <property type="component" value="Unassembled WGS sequence"/>
</dbReference>